<comment type="caution">
    <text evidence="1">The sequence shown here is derived from an EMBL/GenBank/DDBJ whole genome shotgun (WGS) entry which is preliminary data.</text>
</comment>
<keyword evidence="2" id="KW-1185">Reference proteome</keyword>
<dbReference type="InterPro" id="IPR052159">
    <property type="entry name" value="Competence_DNA_uptake"/>
</dbReference>
<dbReference type="SUPFAM" id="SSF56281">
    <property type="entry name" value="Metallo-hydrolase/oxidoreductase"/>
    <property type="match status" value="1"/>
</dbReference>
<proteinExistence type="predicted"/>
<accession>A0ABP8E1F2</accession>
<dbReference type="PANTHER" id="PTHR30619:SF1">
    <property type="entry name" value="RECOMBINATION PROTEIN 2"/>
    <property type="match status" value="1"/>
</dbReference>
<evidence type="ECO:0008006" key="3">
    <source>
        <dbReference type="Google" id="ProtNLM"/>
    </source>
</evidence>
<protein>
    <recommendedName>
        <fullName evidence="3">Metallo-beta-lactamase domain-containing protein</fullName>
    </recommendedName>
</protein>
<dbReference type="PANTHER" id="PTHR30619">
    <property type="entry name" value="DNA INTERNALIZATION/COMPETENCE PROTEIN COMEC/REC2"/>
    <property type="match status" value="1"/>
</dbReference>
<dbReference type="Proteomes" id="UP001501594">
    <property type="component" value="Unassembled WGS sequence"/>
</dbReference>
<dbReference type="Gene3D" id="3.60.15.10">
    <property type="entry name" value="Ribonuclease Z/Hydroxyacylglutathione hydrolase-like"/>
    <property type="match status" value="1"/>
</dbReference>
<dbReference type="EMBL" id="BAABAU010000001">
    <property type="protein sequence ID" value="GAA4266022.1"/>
    <property type="molecule type" value="Genomic_DNA"/>
</dbReference>
<dbReference type="InterPro" id="IPR036866">
    <property type="entry name" value="RibonucZ/Hydroxyglut_hydro"/>
</dbReference>
<name>A0ABP8E1F2_9MICO</name>
<evidence type="ECO:0000313" key="2">
    <source>
        <dbReference type="Proteomes" id="UP001501594"/>
    </source>
</evidence>
<sequence>MVSPRDVILSPPGPDEIEVSLFGPGKGEAIAVHMGRGDWMTIDSCIEQPSGTNALVTYFDAIGVDISTQVKLVVGTHAHDDHIAGIGDLFKRAKEAKYVQSAALTSDEFFASVAADEDIERVLRQSVRSEFRAVVEELNLRSRPQAIAYATAQKTLWEVEPTGDHGATRVIALSPSDVAQYRSNQQLAAGMARAEDRMKLRPPDPNEASIALWLELGSSVILLGADLIIGPEGCGWKGILDGFDPQQKASLFKVPHHGSPNAHHEPVWSRLLETDPVALIAPFRPGRNPRPSSADVARILSFTPHGYTTAPSRIPVPSRSAQSAGKSLETVARNVRQPWGRVGHVQARRAEGASGWTVRFKEPARHL</sequence>
<gene>
    <name evidence="1" type="ORF">GCM10022256_16340</name>
</gene>
<evidence type="ECO:0000313" key="1">
    <source>
        <dbReference type="EMBL" id="GAA4266022.1"/>
    </source>
</evidence>
<reference evidence="2" key="1">
    <citation type="journal article" date="2019" name="Int. J. Syst. Evol. Microbiol.">
        <title>The Global Catalogue of Microorganisms (GCM) 10K type strain sequencing project: providing services to taxonomists for standard genome sequencing and annotation.</title>
        <authorList>
            <consortium name="The Broad Institute Genomics Platform"/>
            <consortium name="The Broad Institute Genome Sequencing Center for Infectious Disease"/>
            <person name="Wu L."/>
            <person name="Ma J."/>
        </authorList>
    </citation>
    <scope>NUCLEOTIDE SEQUENCE [LARGE SCALE GENOMIC DNA]</scope>
    <source>
        <strain evidence="2">JCM 17442</strain>
    </source>
</reference>
<organism evidence="1 2">
    <name type="scientific">Frondihabitans peucedani</name>
    <dbReference type="NCBI Taxonomy" id="598626"/>
    <lineage>
        <taxon>Bacteria</taxon>
        <taxon>Bacillati</taxon>
        <taxon>Actinomycetota</taxon>
        <taxon>Actinomycetes</taxon>
        <taxon>Micrococcales</taxon>
        <taxon>Microbacteriaceae</taxon>
        <taxon>Frondihabitans</taxon>
    </lineage>
</organism>